<feature type="signal peptide" evidence="1">
    <location>
        <begin position="1"/>
        <end position="33"/>
    </location>
</feature>
<dbReference type="OrthoDB" id="8909600at2"/>
<dbReference type="Proteomes" id="UP000269265">
    <property type="component" value="Unassembled WGS sequence"/>
</dbReference>
<dbReference type="InterPro" id="IPR013424">
    <property type="entry name" value="Ice-binding_C"/>
</dbReference>
<protein>
    <submittedName>
        <fullName evidence="3">PEP-CTERM sorting domain-containing protein</fullName>
    </submittedName>
</protein>
<dbReference type="RefSeq" id="WP_125241356.1">
    <property type="nucleotide sequence ID" value="NZ_RSED01000001.1"/>
</dbReference>
<evidence type="ECO:0000313" key="4">
    <source>
        <dbReference type="Proteomes" id="UP000269265"/>
    </source>
</evidence>
<organism evidence="3 4">
    <name type="scientific">Aquabacterium soli</name>
    <dbReference type="NCBI Taxonomy" id="2493092"/>
    <lineage>
        <taxon>Bacteria</taxon>
        <taxon>Pseudomonadati</taxon>
        <taxon>Pseudomonadota</taxon>
        <taxon>Betaproteobacteria</taxon>
        <taxon>Burkholderiales</taxon>
        <taxon>Aquabacterium</taxon>
    </lineage>
</organism>
<keyword evidence="1" id="KW-0732">Signal</keyword>
<feature type="chain" id="PRO_5018641507" evidence="1">
    <location>
        <begin position="34"/>
        <end position="292"/>
    </location>
</feature>
<accession>A0A3R8T4V8</accession>
<dbReference type="Pfam" id="PF07589">
    <property type="entry name" value="PEP-CTERM"/>
    <property type="match status" value="1"/>
</dbReference>
<evidence type="ECO:0000313" key="3">
    <source>
        <dbReference type="EMBL" id="RRS06213.1"/>
    </source>
</evidence>
<dbReference type="EMBL" id="RSED01000001">
    <property type="protein sequence ID" value="RRS06213.1"/>
    <property type="molecule type" value="Genomic_DNA"/>
</dbReference>
<gene>
    <name evidence="3" type="ORF">EIP75_01055</name>
</gene>
<proteinExistence type="predicted"/>
<dbReference type="AlphaFoldDB" id="A0A3R8T4V8"/>
<feature type="domain" description="Ice-binding protein C-terminal" evidence="2">
    <location>
        <begin position="264"/>
        <end position="288"/>
    </location>
</feature>
<comment type="caution">
    <text evidence="3">The sequence shown here is derived from an EMBL/GenBank/DDBJ whole genome shotgun (WGS) entry which is preliminary data.</text>
</comment>
<evidence type="ECO:0000259" key="2">
    <source>
        <dbReference type="Pfam" id="PF07589"/>
    </source>
</evidence>
<keyword evidence="4" id="KW-1185">Reference proteome</keyword>
<sequence length="292" mass="29631">MMKTTQGAAVAHTLRTAVLAFGLALAAQTSAQAAHWTLLSPGAGFDLLDQSGQVGGEGAGQAVIGALQDLSGPGQVLLADSLAGGAQSLGSASMEQGHSHLIVVDTQTAPDTADVMLSASQYWNVAATTQTTVSGFNLTQDLALGGLRLLIAGDAGEAAGTRVRVDFTGSADALFGGLPGLGEVGLSLDISRGTDSLARHDSLWSASGSQQIHLSFEAVVGDELVLTLSAHQQLTQGLPALLDADQRLNIDRSGLLQGQLTVAAVPEPQSLAMLLGGLAVLGGVLRRRAQDL</sequence>
<evidence type="ECO:0000256" key="1">
    <source>
        <dbReference type="SAM" id="SignalP"/>
    </source>
</evidence>
<reference evidence="3 4" key="1">
    <citation type="submission" date="2018-12" db="EMBL/GenBank/DDBJ databases">
        <title>The whole draft genome of Aquabacterium sp. SJQ9.</title>
        <authorList>
            <person name="Sun L."/>
            <person name="Gao X."/>
            <person name="Chen W."/>
            <person name="Huang K."/>
        </authorList>
    </citation>
    <scope>NUCLEOTIDE SEQUENCE [LARGE SCALE GENOMIC DNA]</scope>
    <source>
        <strain evidence="3 4">SJQ9</strain>
    </source>
</reference>
<dbReference type="NCBIfam" id="TIGR02595">
    <property type="entry name" value="PEP_CTERM"/>
    <property type="match status" value="1"/>
</dbReference>
<name>A0A3R8T4V8_9BURK</name>